<reference evidence="1 2" key="1">
    <citation type="submission" date="2016-12" db="EMBL/GenBank/DDBJ databases">
        <title>Thioflexothrix psekupsii D3 genome sequencing and assembly.</title>
        <authorList>
            <person name="Fomenkov A."/>
            <person name="Vincze T."/>
            <person name="Grabovich M."/>
            <person name="Anton B.P."/>
            <person name="Dubinina G."/>
            <person name="Orlova M."/>
            <person name="Belousova E."/>
            <person name="Roberts R.J."/>
        </authorList>
    </citation>
    <scope>NUCLEOTIDE SEQUENCE [LARGE SCALE GENOMIC DNA]</scope>
    <source>
        <strain evidence="1">D3</strain>
    </source>
</reference>
<name>A0A251X8G2_9GAMM</name>
<dbReference type="Proteomes" id="UP000194798">
    <property type="component" value="Unassembled WGS sequence"/>
</dbReference>
<keyword evidence="2" id="KW-1185">Reference proteome</keyword>
<gene>
    <name evidence="1" type="ORF">TPSD3_08010</name>
</gene>
<accession>A0A251X8G2</accession>
<dbReference type="AlphaFoldDB" id="A0A251X8G2"/>
<evidence type="ECO:0000313" key="1">
    <source>
        <dbReference type="EMBL" id="OUD14261.1"/>
    </source>
</evidence>
<proteinExistence type="predicted"/>
<evidence type="ECO:0008006" key="3">
    <source>
        <dbReference type="Google" id="ProtNLM"/>
    </source>
</evidence>
<dbReference type="RefSeq" id="WP_086488042.1">
    <property type="nucleotide sequence ID" value="NZ_MSLT01000012.1"/>
</dbReference>
<evidence type="ECO:0000313" key="2">
    <source>
        <dbReference type="Proteomes" id="UP000194798"/>
    </source>
</evidence>
<comment type="caution">
    <text evidence="1">The sequence shown here is derived from an EMBL/GenBank/DDBJ whole genome shotgun (WGS) entry which is preliminary data.</text>
</comment>
<dbReference type="EMBL" id="MSLT01000012">
    <property type="protein sequence ID" value="OUD14261.1"/>
    <property type="molecule type" value="Genomic_DNA"/>
</dbReference>
<dbReference type="OrthoDB" id="6191549at2"/>
<protein>
    <recommendedName>
        <fullName evidence="3">Dicarboxylate transport domain-containing protein</fullName>
    </recommendedName>
</protein>
<organism evidence="1 2">
    <name type="scientific">Thioflexithrix psekupsensis</name>
    <dbReference type="NCBI Taxonomy" id="1570016"/>
    <lineage>
        <taxon>Bacteria</taxon>
        <taxon>Pseudomonadati</taxon>
        <taxon>Pseudomonadota</taxon>
        <taxon>Gammaproteobacteria</taxon>
        <taxon>Thiotrichales</taxon>
        <taxon>Thioflexithrix</taxon>
    </lineage>
</organism>
<sequence>MIKFLLLLLLWLSFAPAWAIETLELRFAQVSGEDWRVEQLALELDIRAPDSHRFGLELSIKRLELSVLKQPLLDITLRCNKIEQRQAQVTCQQGTLKINHAIFAKKPMAITFSYHLITKAIQLTIPQLPFSGGLLKVHFAYTPEQWTVELDAKKIALSQLQQQLNKLFDVTLADYAITQGEMALNLTAQQKKDRLQLNFSGDIHKAHFSNEQGNHLGENVNLAFNSRLIKTDQQWQGDVELNQQGGELFIEPLYMATESRKLQGKFKFIFNKNRLELKNIQLIHPEVLWLNAEMVLKLGQGIEIEQMQGNLNLPNLAWFHQAYLQNWLESLGFQSLMLMGSLNLLFSKKETVDLRLSIANVSIENAEKTYGLDDLNGQLYWQSDPIATVLPSQLYWRSAYFFNNVTLGNSEINFKLNQHELALLRPWYIPILDGAVQINELHLRHLDNLEQLEWQLSSKIWPISMQAFSTALGGPPLKGQFSGHIPAIYYQDKQIEIGGELSIAVFDGKIDIQSMRLIEPFSKTPQLFAHVALERINLGTLTGVFEQFGAVEGEVSGYVKDLHLVNWQPITFDAFISTSENSKVPRRINQKAVNNLSSLGGGGTVNAISRGVLNLFDNFSYERLGLGCRLRSGICEMRGVAAANNGYYIVKGGGLPSINLIGYNQQVDWKVLLERLKRINHIKDIRTPVIE</sequence>